<dbReference type="VEuPathDB" id="FungiDB:TREMEDRAFT_26526"/>
<sequence>MSQSLTSDSQVQDTAHSGVHESGHELLATELLPRTNATLTIRVIKSFEFRTQKSLVFKGLNLEMETVGNLKARCENAIATTSGFKPYRNVKFDTLKLYTQAHGHKKTTNLIINLDHEDWILDDPEATLASIGAENETELSFFNREAYEKFKLHPEVKWD</sequence>
<feature type="region of interest" description="Disordered" evidence="2">
    <location>
        <begin position="1"/>
        <end position="21"/>
    </location>
</feature>
<dbReference type="InterPro" id="IPR018794">
    <property type="entry name" value="UPF0538"/>
</dbReference>
<dbReference type="OrthoDB" id="937at2759"/>
<dbReference type="PANTHER" id="PTHR18444:SF9">
    <property type="entry name" value="UPF0538 PROTEIN C2ORF76"/>
    <property type="match status" value="1"/>
</dbReference>
<dbReference type="FunCoup" id="A0A4Q1BCU4">
    <property type="interactions" value="14"/>
</dbReference>
<dbReference type="PANTHER" id="PTHR18444">
    <property type="entry name" value="UPF0538 FAMILY MEMBER"/>
    <property type="match status" value="1"/>
</dbReference>
<protein>
    <submittedName>
        <fullName evidence="3">Cytoplasmic protein</fullName>
    </submittedName>
</protein>
<proteinExistence type="inferred from homology"/>
<evidence type="ECO:0000313" key="3">
    <source>
        <dbReference type="EMBL" id="RXK36668.1"/>
    </source>
</evidence>
<dbReference type="Proteomes" id="UP000289152">
    <property type="component" value="Unassembled WGS sequence"/>
</dbReference>
<gene>
    <name evidence="3" type="ORF">M231_06055</name>
</gene>
<dbReference type="AlphaFoldDB" id="A0A4Q1BCU4"/>
<evidence type="ECO:0000256" key="2">
    <source>
        <dbReference type="SAM" id="MobiDB-lite"/>
    </source>
</evidence>
<dbReference type="Pfam" id="PF10209">
    <property type="entry name" value="DUF2340"/>
    <property type="match status" value="1"/>
</dbReference>
<feature type="compositionally biased region" description="Polar residues" evidence="2">
    <location>
        <begin position="1"/>
        <end position="15"/>
    </location>
</feature>
<organism evidence="3 4">
    <name type="scientific">Tremella mesenterica</name>
    <name type="common">Jelly fungus</name>
    <dbReference type="NCBI Taxonomy" id="5217"/>
    <lineage>
        <taxon>Eukaryota</taxon>
        <taxon>Fungi</taxon>
        <taxon>Dikarya</taxon>
        <taxon>Basidiomycota</taxon>
        <taxon>Agaricomycotina</taxon>
        <taxon>Tremellomycetes</taxon>
        <taxon>Tremellales</taxon>
        <taxon>Tremellaceae</taxon>
        <taxon>Tremella</taxon>
    </lineage>
</organism>
<dbReference type="EMBL" id="SDIL01000090">
    <property type="protein sequence ID" value="RXK36668.1"/>
    <property type="molecule type" value="Genomic_DNA"/>
</dbReference>
<comment type="similarity">
    <text evidence="1">Belongs to the UPF0538 family.</text>
</comment>
<comment type="caution">
    <text evidence="3">The sequence shown here is derived from an EMBL/GenBank/DDBJ whole genome shotgun (WGS) entry which is preliminary data.</text>
</comment>
<dbReference type="InParanoid" id="A0A4Q1BCU4"/>
<name>A0A4Q1BCU4_TREME</name>
<evidence type="ECO:0000313" key="4">
    <source>
        <dbReference type="Proteomes" id="UP000289152"/>
    </source>
</evidence>
<evidence type="ECO:0000256" key="1">
    <source>
        <dbReference type="ARBA" id="ARBA00007176"/>
    </source>
</evidence>
<accession>A0A4Q1BCU4</accession>
<keyword evidence="4" id="KW-1185">Reference proteome</keyword>
<reference evidence="3 4" key="1">
    <citation type="submission" date="2016-06" db="EMBL/GenBank/DDBJ databases">
        <title>Evolution of pathogenesis and genome organization in the Tremellales.</title>
        <authorList>
            <person name="Cuomo C."/>
            <person name="Litvintseva A."/>
            <person name="Heitman J."/>
            <person name="Chen Y."/>
            <person name="Sun S."/>
            <person name="Springer D."/>
            <person name="Dromer F."/>
            <person name="Young S."/>
            <person name="Zeng Q."/>
            <person name="Chapman S."/>
            <person name="Gujja S."/>
            <person name="Saif S."/>
            <person name="Birren B."/>
        </authorList>
    </citation>
    <scope>NUCLEOTIDE SEQUENCE [LARGE SCALE GENOMIC DNA]</scope>
    <source>
        <strain evidence="3 4">ATCC 28783</strain>
    </source>
</reference>